<evidence type="ECO:0000313" key="1">
    <source>
        <dbReference type="EMBL" id="GFS95918.1"/>
    </source>
</evidence>
<gene>
    <name evidence="1" type="ORF">NPIL_109611</name>
</gene>
<evidence type="ECO:0000313" key="2">
    <source>
        <dbReference type="Proteomes" id="UP000887013"/>
    </source>
</evidence>
<dbReference type="Proteomes" id="UP000887013">
    <property type="component" value="Unassembled WGS sequence"/>
</dbReference>
<accession>A0A8X6TB58</accession>
<protein>
    <submittedName>
        <fullName evidence="1">Uncharacterized protein</fullName>
    </submittedName>
</protein>
<organism evidence="1 2">
    <name type="scientific">Nephila pilipes</name>
    <name type="common">Giant wood spider</name>
    <name type="synonym">Nephila maculata</name>
    <dbReference type="NCBI Taxonomy" id="299642"/>
    <lineage>
        <taxon>Eukaryota</taxon>
        <taxon>Metazoa</taxon>
        <taxon>Ecdysozoa</taxon>
        <taxon>Arthropoda</taxon>
        <taxon>Chelicerata</taxon>
        <taxon>Arachnida</taxon>
        <taxon>Araneae</taxon>
        <taxon>Araneomorphae</taxon>
        <taxon>Entelegynae</taxon>
        <taxon>Araneoidea</taxon>
        <taxon>Nephilidae</taxon>
        <taxon>Nephila</taxon>
    </lineage>
</organism>
<keyword evidence="2" id="KW-1185">Reference proteome</keyword>
<reference evidence="1" key="1">
    <citation type="submission" date="2020-08" db="EMBL/GenBank/DDBJ databases">
        <title>Multicomponent nature underlies the extraordinary mechanical properties of spider dragline silk.</title>
        <authorList>
            <person name="Kono N."/>
            <person name="Nakamura H."/>
            <person name="Mori M."/>
            <person name="Yoshida Y."/>
            <person name="Ohtoshi R."/>
            <person name="Malay A.D."/>
            <person name="Moran D.A.P."/>
            <person name="Tomita M."/>
            <person name="Numata K."/>
            <person name="Arakawa K."/>
        </authorList>
    </citation>
    <scope>NUCLEOTIDE SEQUENCE</scope>
</reference>
<name>A0A8X6TB58_NEPPI</name>
<sequence>MVDLQIEDVLGNNNHVLVVPDSTQPVYLLVGRPVLDISSVAYTRVGEELHIGFEKNYPFLKYHEATPCIESKAVGITPRELIKIKENKKKKKIEE</sequence>
<proteinExistence type="predicted"/>
<dbReference type="EMBL" id="BMAW01054336">
    <property type="protein sequence ID" value="GFS95918.1"/>
    <property type="molecule type" value="Genomic_DNA"/>
</dbReference>
<dbReference type="AlphaFoldDB" id="A0A8X6TB58"/>
<dbReference type="OrthoDB" id="8013679at2759"/>
<comment type="caution">
    <text evidence="1">The sequence shown here is derived from an EMBL/GenBank/DDBJ whole genome shotgun (WGS) entry which is preliminary data.</text>
</comment>